<organism evidence="2 3">
    <name type="scientific">Rhizobium sullae</name>
    <name type="common">Rhizobium hedysari</name>
    <dbReference type="NCBI Taxonomy" id="50338"/>
    <lineage>
        <taxon>Bacteria</taxon>
        <taxon>Pseudomonadati</taxon>
        <taxon>Pseudomonadota</taxon>
        <taxon>Alphaproteobacteria</taxon>
        <taxon>Hyphomicrobiales</taxon>
        <taxon>Rhizobiaceae</taxon>
        <taxon>Rhizobium/Agrobacterium group</taxon>
        <taxon>Rhizobium</taxon>
    </lineage>
</organism>
<evidence type="ECO:0000313" key="3">
    <source>
        <dbReference type="Proteomes" id="UP000294576"/>
    </source>
</evidence>
<comment type="caution">
    <text evidence="2">The sequence shown here is derived from an EMBL/GenBank/DDBJ whole genome shotgun (WGS) entry which is preliminary data.</text>
</comment>
<dbReference type="Proteomes" id="UP000294576">
    <property type="component" value="Unassembled WGS sequence"/>
</dbReference>
<sequence>MFPISDVGAKAGGPSPKHGKCDRKHAQGRQERFLSHFVPQEAYPLQGAGG</sequence>
<feature type="region of interest" description="Disordered" evidence="1">
    <location>
        <begin position="1"/>
        <end position="28"/>
    </location>
</feature>
<name>A0A4R3PTS4_RHISU</name>
<gene>
    <name evidence="2" type="ORF">EV132_13050</name>
</gene>
<proteinExistence type="predicted"/>
<dbReference type="EMBL" id="SMBH01000030">
    <property type="protein sequence ID" value="TCU07020.1"/>
    <property type="molecule type" value="Genomic_DNA"/>
</dbReference>
<dbReference type="AlphaFoldDB" id="A0A4R3PTS4"/>
<reference evidence="2 3" key="1">
    <citation type="submission" date="2019-03" db="EMBL/GenBank/DDBJ databases">
        <title>Genomic Encyclopedia of Type Strains, Phase IV (KMG-V): Genome sequencing to study the core and pangenomes of soil and plant-associated prokaryotes.</title>
        <authorList>
            <person name="Whitman W."/>
        </authorList>
    </citation>
    <scope>NUCLEOTIDE SEQUENCE [LARGE SCALE GENOMIC DNA]</scope>
    <source>
        <strain evidence="2 3">Hc14</strain>
    </source>
</reference>
<evidence type="ECO:0000256" key="1">
    <source>
        <dbReference type="SAM" id="MobiDB-lite"/>
    </source>
</evidence>
<accession>A0A4R3PTS4</accession>
<protein>
    <submittedName>
        <fullName evidence="2">Uncharacterized protein</fullName>
    </submittedName>
</protein>
<evidence type="ECO:0000313" key="2">
    <source>
        <dbReference type="EMBL" id="TCU07020.1"/>
    </source>
</evidence>